<proteinExistence type="predicted"/>
<dbReference type="PANTHER" id="PTHR33375:SF1">
    <property type="entry name" value="CHROMOSOME-PARTITIONING PROTEIN PARB-RELATED"/>
    <property type="match status" value="1"/>
</dbReference>
<dbReference type="AlphaFoldDB" id="A0AAW8Q3Y7"/>
<evidence type="ECO:0000256" key="1">
    <source>
        <dbReference type="SAM" id="Coils"/>
    </source>
</evidence>
<dbReference type="RefSeq" id="WP_311020014.1">
    <property type="nucleotide sequence ID" value="NZ_JAUHGG010000003.1"/>
</dbReference>
<dbReference type="GO" id="GO:0007059">
    <property type="term" value="P:chromosome segregation"/>
    <property type="evidence" value="ECO:0007669"/>
    <property type="project" value="TreeGrafter"/>
</dbReference>
<dbReference type="GO" id="GO:0005694">
    <property type="term" value="C:chromosome"/>
    <property type="evidence" value="ECO:0007669"/>
    <property type="project" value="TreeGrafter"/>
</dbReference>
<dbReference type="InterPro" id="IPR050336">
    <property type="entry name" value="Chromosome_partition/occlusion"/>
</dbReference>
<keyword evidence="1" id="KW-0175">Coiled coil</keyword>
<feature type="coiled-coil region" evidence="1">
    <location>
        <begin position="338"/>
        <end position="365"/>
    </location>
</feature>
<comment type="caution">
    <text evidence="2">The sequence shown here is derived from an EMBL/GenBank/DDBJ whole genome shotgun (WGS) entry which is preliminary data.</text>
</comment>
<dbReference type="EMBL" id="JAUHGG010000003">
    <property type="protein sequence ID" value="MDS1821158.1"/>
    <property type="molecule type" value="Genomic_DNA"/>
</dbReference>
<name>A0AAW8Q3Y7_VIBPH</name>
<organism evidence="2 3">
    <name type="scientific">Vibrio parahaemolyticus</name>
    <dbReference type="NCBI Taxonomy" id="670"/>
    <lineage>
        <taxon>Bacteria</taxon>
        <taxon>Pseudomonadati</taxon>
        <taxon>Pseudomonadota</taxon>
        <taxon>Gammaproteobacteria</taxon>
        <taxon>Vibrionales</taxon>
        <taxon>Vibrionaceae</taxon>
        <taxon>Vibrio</taxon>
    </lineage>
</organism>
<dbReference type="SUPFAM" id="SSF109709">
    <property type="entry name" value="KorB DNA-binding domain-like"/>
    <property type="match status" value="1"/>
</dbReference>
<dbReference type="PANTHER" id="PTHR33375">
    <property type="entry name" value="CHROMOSOME-PARTITIONING PROTEIN PARB-RELATED"/>
    <property type="match status" value="1"/>
</dbReference>
<evidence type="ECO:0000313" key="3">
    <source>
        <dbReference type="Proteomes" id="UP001253193"/>
    </source>
</evidence>
<reference evidence="2" key="1">
    <citation type="submission" date="2023-06" db="EMBL/GenBank/DDBJ databases">
        <title>Genomic Diversity of Vibrio spp. and Metagenomic Analysis of Pathogens in Florida Gulf Coastal Waters Following Hurricane Ian.</title>
        <authorList>
            <person name="Brumfield K.D."/>
        </authorList>
    </citation>
    <scope>NUCLEOTIDE SEQUENCE</scope>
    <source>
        <strain evidence="2">WBS2B-138</strain>
    </source>
</reference>
<gene>
    <name evidence="2" type="ORF">QX249_10840</name>
</gene>
<protein>
    <recommendedName>
        <fullName evidence="4">ParB/Sulfiredoxin domain-containing protein</fullName>
    </recommendedName>
</protein>
<evidence type="ECO:0008006" key="4">
    <source>
        <dbReference type="Google" id="ProtNLM"/>
    </source>
</evidence>
<dbReference type="Gene3D" id="1.10.10.2830">
    <property type="match status" value="1"/>
</dbReference>
<accession>A0AAW8Q3Y7</accession>
<evidence type="ECO:0000313" key="2">
    <source>
        <dbReference type="EMBL" id="MDS1821158.1"/>
    </source>
</evidence>
<dbReference type="Proteomes" id="UP001253193">
    <property type="component" value="Unassembled WGS sequence"/>
</dbReference>
<sequence length="368" mass="41060">MSVQENNQIEMFDAKTVSTIMTAYDAMAIEETGLSQAKFNKVANEDCDPKDKNTSRKDIYTAKVAMFIVQAGFNVRDNGFKNGVDPKKARRYADLYKKGAQLPPLLVVRVIIKGKAYLKIIDGHNRYAGALIAQKETGKEFILPYVESTAKNEAEMVAEMLDCGDALALTHIDKGNGYKRLVNCGWEESRIAQYFNVTVKEVKDGVRLSDLPENIKQAIREDQIAWTRVLKLRDSYLTKDEAEAAIELEIEGNQKANEEALERGDKKARKRHNNEFRKKTVGKALVGSMAGTINEMSNHIAQELGFDSIDALPKDKEHVQVSIPVGLLQKLLGQSDEITALEEHNSKVEQAIAQRKAEKKASQEQASA</sequence>